<organism evidence="1 2">
    <name type="scientific">Cinchona calisaya</name>
    <dbReference type="NCBI Taxonomy" id="153742"/>
    <lineage>
        <taxon>Eukaryota</taxon>
        <taxon>Viridiplantae</taxon>
        <taxon>Streptophyta</taxon>
        <taxon>Embryophyta</taxon>
        <taxon>Tracheophyta</taxon>
        <taxon>Spermatophyta</taxon>
        <taxon>Magnoliopsida</taxon>
        <taxon>eudicotyledons</taxon>
        <taxon>Gunneridae</taxon>
        <taxon>Pentapetalae</taxon>
        <taxon>asterids</taxon>
        <taxon>lamiids</taxon>
        <taxon>Gentianales</taxon>
        <taxon>Rubiaceae</taxon>
        <taxon>Cinchonoideae</taxon>
        <taxon>Cinchoneae</taxon>
        <taxon>Cinchona</taxon>
    </lineage>
</organism>
<evidence type="ECO:0000313" key="2">
    <source>
        <dbReference type="Proteomes" id="UP001630127"/>
    </source>
</evidence>
<comment type="caution">
    <text evidence="1">The sequence shown here is derived from an EMBL/GenBank/DDBJ whole genome shotgun (WGS) entry which is preliminary data.</text>
</comment>
<sequence length="199" mass="22623">MKDLDNVTTYQKSIERLRVHKFLAGLDGDFEQVCGEILRKEPIPSLEECYALIRRKAVRRATLKDETKNSEAAAMVTRNRSKTTKSVEKFAYKCTTVVNLHILKIVATNMWDIQNGDDTVDKRFNIGSNYKCLCDAKIDTEKGDVNGIILDLDSYLEAEEVSEPQDTSSSLEEFESLINVSHQSSTEIFPILELELPRK</sequence>
<keyword evidence="2" id="KW-1185">Reference proteome</keyword>
<name>A0ABD3A0T9_9GENT</name>
<accession>A0ABD3A0T9</accession>
<dbReference type="AlphaFoldDB" id="A0ABD3A0T9"/>
<dbReference type="PANTHER" id="PTHR34222:SF43">
    <property type="entry name" value="RETROTRANSPOSON GAG DOMAIN-CONTAINING PROTEIN"/>
    <property type="match status" value="1"/>
</dbReference>
<dbReference type="Proteomes" id="UP001630127">
    <property type="component" value="Unassembled WGS sequence"/>
</dbReference>
<protein>
    <submittedName>
        <fullName evidence="1">Uncharacterized protein</fullName>
    </submittedName>
</protein>
<gene>
    <name evidence="1" type="ORF">ACH5RR_013681</name>
</gene>
<proteinExistence type="predicted"/>
<evidence type="ECO:0000313" key="1">
    <source>
        <dbReference type="EMBL" id="KAL3525309.1"/>
    </source>
</evidence>
<reference evidence="1 2" key="1">
    <citation type="submission" date="2024-11" db="EMBL/GenBank/DDBJ databases">
        <title>A near-complete genome assembly of Cinchona calisaya.</title>
        <authorList>
            <person name="Lian D.C."/>
            <person name="Zhao X.W."/>
            <person name="Wei L."/>
        </authorList>
    </citation>
    <scope>NUCLEOTIDE SEQUENCE [LARGE SCALE GENOMIC DNA]</scope>
    <source>
        <tissue evidence="1">Nenye</tissue>
    </source>
</reference>
<dbReference type="EMBL" id="JBJUIK010000006">
    <property type="protein sequence ID" value="KAL3525309.1"/>
    <property type="molecule type" value="Genomic_DNA"/>
</dbReference>
<dbReference type="PANTHER" id="PTHR34222">
    <property type="entry name" value="GAG_PRE-INTEGRS DOMAIN-CONTAINING PROTEIN"/>
    <property type="match status" value="1"/>
</dbReference>